<dbReference type="SUPFAM" id="SSF46894">
    <property type="entry name" value="C-terminal effector domain of the bipartite response regulators"/>
    <property type="match status" value="1"/>
</dbReference>
<feature type="domain" description="OmpR/PhoB-type" evidence="4">
    <location>
        <begin position="1"/>
        <end position="104"/>
    </location>
</feature>
<evidence type="ECO:0000256" key="1">
    <source>
        <dbReference type="ARBA" id="ARBA00023125"/>
    </source>
</evidence>
<accession>A0A822WQP1</accession>
<evidence type="ECO:0000313" key="5">
    <source>
        <dbReference type="EMBL" id="CZX23996.1"/>
    </source>
</evidence>
<dbReference type="InterPro" id="IPR001867">
    <property type="entry name" value="OmpR/PhoB-type_DNA-bd"/>
</dbReference>
<feature type="transmembrane region" description="Helical" evidence="3">
    <location>
        <begin position="139"/>
        <end position="157"/>
    </location>
</feature>
<dbReference type="Pfam" id="PF00486">
    <property type="entry name" value="Trans_reg_C"/>
    <property type="match status" value="1"/>
</dbReference>
<dbReference type="AlphaFoldDB" id="A0A822WQP1"/>
<dbReference type="InterPro" id="IPR016032">
    <property type="entry name" value="Sig_transdc_resp-reg_C-effctor"/>
</dbReference>
<evidence type="ECO:0000256" key="2">
    <source>
        <dbReference type="PROSITE-ProRule" id="PRU01091"/>
    </source>
</evidence>
<proteinExistence type="predicted"/>
<dbReference type="RefSeq" id="WP_063154537.1">
    <property type="nucleotide sequence ID" value="NZ_CP039452.1"/>
</dbReference>
<dbReference type="GO" id="GO:0006355">
    <property type="term" value="P:regulation of DNA-templated transcription"/>
    <property type="evidence" value="ECO:0007669"/>
    <property type="project" value="InterPro"/>
</dbReference>
<keyword evidence="3" id="KW-0472">Membrane</keyword>
<organism evidence="5 6">
    <name type="scientific">Enterobacter bugandensis</name>
    <dbReference type="NCBI Taxonomy" id="881260"/>
    <lineage>
        <taxon>Bacteria</taxon>
        <taxon>Pseudomonadati</taxon>
        <taxon>Pseudomonadota</taxon>
        <taxon>Gammaproteobacteria</taxon>
        <taxon>Enterobacterales</taxon>
        <taxon>Enterobacteriaceae</taxon>
        <taxon>Enterobacter</taxon>
    </lineage>
</organism>
<dbReference type="GO" id="GO:0003677">
    <property type="term" value="F:DNA binding"/>
    <property type="evidence" value="ECO:0007669"/>
    <property type="project" value="UniProtKB-UniRule"/>
</dbReference>
<evidence type="ECO:0000313" key="6">
    <source>
        <dbReference type="Proteomes" id="UP000076063"/>
    </source>
</evidence>
<dbReference type="Gene3D" id="1.10.10.10">
    <property type="entry name" value="Winged helix-like DNA-binding domain superfamily/Winged helix DNA-binding domain"/>
    <property type="match status" value="1"/>
</dbReference>
<dbReference type="EMBL" id="FJZI01000002">
    <property type="protein sequence ID" value="CZX23996.1"/>
    <property type="molecule type" value="Genomic_DNA"/>
</dbReference>
<dbReference type="PROSITE" id="PS51755">
    <property type="entry name" value="OMPR_PHOB"/>
    <property type="match status" value="1"/>
</dbReference>
<dbReference type="GO" id="GO:0000160">
    <property type="term" value="P:phosphorelay signal transduction system"/>
    <property type="evidence" value="ECO:0007669"/>
    <property type="project" value="InterPro"/>
</dbReference>
<feature type="DNA-binding region" description="OmpR/PhoB-type" evidence="2">
    <location>
        <begin position="1"/>
        <end position="104"/>
    </location>
</feature>
<gene>
    <name evidence="5" type="primary">cadC</name>
    <name evidence="5" type="ORF">SAMEA2273372_01072</name>
</gene>
<sequence>MFFICNNSLLFDPEAHAISLVGQPESVLTLSAPAVRLLQEFIRHKGHDLSREELITRVWEEYGFTPSGNNLNKAVSELRKGFQSLGEHHNFIVTIPRYGFRFVADVICQPAQIVQPAEAQPNSSVVPSEAKRQRISLKWGAAAAVLLASALGLGLLFNQQQKIAIPMTPKPVAQKIAGCSIWLINDHGRPLVLSKLAGLLEANNVACAREAYNIYYFSARFNLAVADEVFIGACPVNKTSLCKTIRYKSGAEK</sequence>
<evidence type="ECO:0000259" key="4">
    <source>
        <dbReference type="PROSITE" id="PS51755"/>
    </source>
</evidence>
<comment type="caution">
    <text evidence="5">The sequence shown here is derived from an EMBL/GenBank/DDBJ whole genome shotgun (WGS) entry which is preliminary data.</text>
</comment>
<reference evidence="5 6" key="1">
    <citation type="submission" date="2016-03" db="EMBL/GenBank/DDBJ databases">
        <authorList>
            <consortium name="Pathogen Informatics"/>
        </authorList>
    </citation>
    <scope>NUCLEOTIDE SEQUENCE [LARGE SCALE GENOMIC DNA]</scope>
    <source>
        <strain evidence="6">e1527</strain>
    </source>
</reference>
<dbReference type="InterPro" id="IPR036388">
    <property type="entry name" value="WH-like_DNA-bd_sf"/>
</dbReference>
<evidence type="ECO:0000256" key="3">
    <source>
        <dbReference type="SAM" id="Phobius"/>
    </source>
</evidence>
<keyword evidence="3" id="KW-1133">Transmembrane helix</keyword>
<dbReference type="CDD" id="cd00383">
    <property type="entry name" value="trans_reg_C"/>
    <property type="match status" value="1"/>
</dbReference>
<protein>
    <submittedName>
        <fullName evidence="5">Putative transcriptional regulatory protein</fullName>
    </submittedName>
</protein>
<keyword evidence="3" id="KW-0812">Transmembrane</keyword>
<keyword evidence="1 2" id="KW-0238">DNA-binding</keyword>
<dbReference type="SMART" id="SM00862">
    <property type="entry name" value="Trans_reg_C"/>
    <property type="match status" value="1"/>
</dbReference>
<dbReference type="Proteomes" id="UP000076063">
    <property type="component" value="Unassembled WGS sequence"/>
</dbReference>
<name>A0A822WQP1_9ENTR</name>